<feature type="compositionally biased region" description="Acidic residues" evidence="3">
    <location>
        <begin position="716"/>
        <end position="725"/>
    </location>
</feature>
<dbReference type="InterPro" id="IPR002913">
    <property type="entry name" value="START_lipid-bd_dom"/>
</dbReference>
<evidence type="ECO:0000259" key="4">
    <source>
        <dbReference type="PROSITE" id="PS50238"/>
    </source>
</evidence>
<dbReference type="PANTHER" id="PTHR12659:SF7">
    <property type="entry name" value="CROSSVEINLESS C, ISOFORM C"/>
    <property type="match status" value="1"/>
</dbReference>
<feature type="compositionally biased region" description="Acidic residues" evidence="3">
    <location>
        <begin position="436"/>
        <end position="445"/>
    </location>
</feature>
<dbReference type="EMBL" id="BTRK01000003">
    <property type="protein sequence ID" value="GMR42919.1"/>
    <property type="molecule type" value="Genomic_DNA"/>
</dbReference>
<dbReference type="InterPro" id="IPR023393">
    <property type="entry name" value="START-like_dom_sf"/>
</dbReference>
<dbReference type="PROSITE" id="PS50238">
    <property type="entry name" value="RHOGAP"/>
    <property type="match status" value="1"/>
</dbReference>
<evidence type="ECO:0000256" key="3">
    <source>
        <dbReference type="SAM" id="MobiDB-lite"/>
    </source>
</evidence>
<dbReference type="GO" id="GO:0030036">
    <property type="term" value="P:actin cytoskeleton organization"/>
    <property type="evidence" value="ECO:0007669"/>
    <property type="project" value="TreeGrafter"/>
</dbReference>
<feature type="region of interest" description="Disordered" evidence="3">
    <location>
        <begin position="266"/>
        <end position="330"/>
    </location>
</feature>
<feature type="compositionally biased region" description="Low complexity" evidence="3">
    <location>
        <begin position="301"/>
        <end position="322"/>
    </location>
</feature>
<feature type="region of interest" description="Disordered" evidence="3">
    <location>
        <begin position="1147"/>
        <end position="1190"/>
    </location>
</feature>
<proteinExistence type="predicted"/>
<organism evidence="6 7">
    <name type="scientific">Pristionchus mayeri</name>
    <dbReference type="NCBI Taxonomy" id="1317129"/>
    <lineage>
        <taxon>Eukaryota</taxon>
        <taxon>Metazoa</taxon>
        <taxon>Ecdysozoa</taxon>
        <taxon>Nematoda</taxon>
        <taxon>Chromadorea</taxon>
        <taxon>Rhabditida</taxon>
        <taxon>Rhabditina</taxon>
        <taxon>Diplogasteromorpha</taxon>
        <taxon>Diplogasteroidea</taxon>
        <taxon>Neodiplogasteridae</taxon>
        <taxon>Pristionchus</taxon>
    </lineage>
</organism>
<feature type="region of interest" description="Disordered" evidence="3">
    <location>
        <begin position="928"/>
        <end position="960"/>
    </location>
</feature>
<dbReference type="SUPFAM" id="SSF48350">
    <property type="entry name" value="GTPase activation domain, GAP"/>
    <property type="match status" value="1"/>
</dbReference>
<feature type="compositionally biased region" description="Basic and acidic residues" evidence="3">
    <location>
        <begin position="944"/>
        <end position="960"/>
    </location>
</feature>
<feature type="compositionally biased region" description="Polar residues" evidence="3">
    <location>
        <begin position="692"/>
        <end position="701"/>
    </location>
</feature>
<feature type="region of interest" description="Disordered" evidence="3">
    <location>
        <begin position="134"/>
        <end position="157"/>
    </location>
</feature>
<dbReference type="Pfam" id="PF01852">
    <property type="entry name" value="START"/>
    <property type="match status" value="1"/>
</dbReference>
<keyword evidence="7" id="KW-1185">Reference proteome</keyword>
<dbReference type="Proteomes" id="UP001328107">
    <property type="component" value="Unassembled WGS sequence"/>
</dbReference>
<sequence>STPMEQHGGVPPRRADYRENRLSRSIRPSSAVFPHYLSRSLHNVCTDSIGIPSWAGKPSLSQAHLPQLKEDEEKRLERVESRPVLRRRRFKHRKSINLEPETSVILARGVVDSSSSEEDDELPHHRLSVAQSLALARDQRPTEEEPKLRGPSARRFNRRNQARAHLSMHCLPISEGAANGPPSAFSAVVRGGRVGGAGAGPRPATMNPTGTSYHLKAQSMADLHRGLEDEDALDFSSQASVSRWTSRMLAELESLPGSLMDINASSQSIHRPYPPSSSDTVSMTSSTLSIDPPHHYRNPMTSSLIIDSSDSGGRSRRSSTLTAPPDASTVSSRLAESISNLDALLLESASIGSGLDAIGRDTVVDRSSAPPVPPHRSSVCVNEGGRNSFLAGSSDLSGSRISIVSHNTEASGETLKHDDDAASVRLSRTDLTLDLEGCEEEEEEPSPIGDLPAAQDETGKDPEPQPKQQKRRSVLEDDKYPLLQSIYRLSQSMYADSPTVDDDREERMERWQRNKKASCVERLGASQPQLRAAKVASSISIDTPPPSADHVAQSLLRAAKKSERKDAVTQTSPALSRSSSFDWLETGSVTTPVSLRRDESSSGEDAADREVRAVNSAASARKMRLDATMDESLALLNMMAKDGNVETAAVSSPRNARLSRVSRDSRVLRSSALLQQQQTVRPSQLLPGPVTGNRSTSSAMSESVYDNVHSERSRDEDDDEDDDDILSVTSSEMPNRPVLNAANSKLTSLKGANSVPSGFSSMRGSKCIDDQTALPSTSKADDNSTLKWTLSQAEAKAVETCRWLRSAGFPQYAHAYEEGTFPLQLDAVIADHAGILDKDSLQTLGRRIGTLNRCAIMRMDGVVLRDRNSTLIGDPLHHSDEDGVALSGNWRYQRHSQTWSRMADVRPTSRHLQPQLQQPPYRSLQTQRPAVEQQQQLLQPMQQEQRENRHSLLQRSHSERIKERAKAIMKKIDVRSGNKKKDAAPPMVISDPVLLSYDSASPPSMRMLPAGSVPTSGPPRLPVNGQRAQGFMSPHPPQSRSKSTHARRQGIVFTTPLSSPDSSDESTHIRLSRYGEGAPVRTLAPAPLTTRDRSVPTRFSRDYAVNRFSRGETERQRERLPTAAEYLYPHSTTARNRVMSPVLAQSSIARRGGGETSSMTASTTSSMTTSSPFGTPQMARRLPSGPPRSAAMMHAAMHGASPDLDVRRLAPASSPRLLDTRLAVETTSSLRGGVPPDSDVDEEERRDSGAGSSLSRSPSSAPCTLRLRQSQMQPASAAAAAVPLSCSFTSSTTASSCSSTGSCGRSHPKGEVMHSVIPNQSLECFFTDAQLLSCIDALSAKDMALYRKISHLRVTSILEKHMFGGRGGMINIEEEVPGSPASRFHKLIKRFKTGDSKSKEERSAVFGASLADVRRRSGACLPHALFEILRFLRVHAPEAVGIFRKNGVKSRITELREIANVEREGDVFHDENSLNASQVHDVADLLKQYLRELPEPLMTSRLSKTFAAIFEHVPEEERIAALRYAIVLLPEENREALQTLLLFFNEVAGHASTNSMSADNISVCLTPSLFALSASRINSVGTQNRLNSTPLIPFPIKPRPFCSRSKTIGGTGMPTAAEMAETRAAQKCLSTMITRVMDLFVVVDTISGEKHSEYEDDFPLMKSLNNGKGPRSYLQHRIQEITVERNERWPNWIVDGTHEGVEMSSKKSVDGHQLKHHRVWTDIAAPPRDLLHLIKNKRVLWDPTYLNQRLMENLGPDLELFQYVWNDSPGHPTRDACVVRLSISDLLLDSRTSACCSLVERSVYCSETQLMGGIPAAVLEMKWLIEPHGQGRSRVTLVSRVDLRGRHADWYTAQYGSMMARSLARLRDFHRPSVHDDAGPETKI</sequence>
<feature type="compositionally biased region" description="Low complexity" evidence="3">
    <location>
        <begin position="1156"/>
        <end position="1171"/>
    </location>
</feature>
<dbReference type="SUPFAM" id="SSF47769">
    <property type="entry name" value="SAM/Pointed domain"/>
    <property type="match status" value="1"/>
</dbReference>
<accession>A0AAN5CGE7</accession>
<dbReference type="InterPro" id="IPR013761">
    <property type="entry name" value="SAM/pointed_sf"/>
</dbReference>
<feature type="compositionally biased region" description="Low complexity" evidence="3">
    <location>
        <begin position="276"/>
        <end position="289"/>
    </location>
</feature>
<dbReference type="GO" id="GO:0008289">
    <property type="term" value="F:lipid binding"/>
    <property type="evidence" value="ECO:0007669"/>
    <property type="project" value="InterPro"/>
</dbReference>
<feature type="compositionally biased region" description="Basic and acidic residues" evidence="3">
    <location>
        <begin position="137"/>
        <end position="148"/>
    </location>
</feature>
<feature type="region of interest" description="Disordered" evidence="3">
    <location>
        <begin position="592"/>
        <end position="618"/>
    </location>
</feature>
<dbReference type="Gene3D" id="3.30.530.20">
    <property type="match status" value="1"/>
</dbReference>
<comment type="caution">
    <text evidence="6">The sequence shown here is derived from an EMBL/GenBank/DDBJ whole genome shotgun (WGS) entry which is preliminary data.</text>
</comment>
<evidence type="ECO:0000256" key="2">
    <source>
        <dbReference type="ARBA" id="ARBA00022553"/>
    </source>
</evidence>
<keyword evidence="2" id="KW-0597">Phosphoprotein</keyword>
<feature type="compositionally biased region" description="Basic and acidic residues" evidence="3">
    <location>
        <begin position="595"/>
        <end position="612"/>
    </location>
</feature>
<dbReference type="SMART" id="SM00324">
    <property type="entry name" value="RhoGAP"/>
    <property type="match status" value="1"/>
</dbReference>
<feature type="domain" description="Rho-GAP" evidence="4">
    <location>
        <begin position="1408"/>
        <end position="1640"/>
    </location>
</feature>
<feature type="region of interest" description="Disordered" evidence="3">
    <location>
        <begin position="435"/>
        <end position="477"/>
    </location>
</feature>
<name>A0AAN5CGE7_9BILA</name>
<feature type="region of interest" description="Disordered" evidence="3">
    <location>
        <begin position="559"/>
        <end position="579"/>
    </location>
</feature>
<evidence type="ECO:0000259" key="5">
    <source>
        <dbReference type="PROSITE" id="PS50848"/>
    </source>
</evidence>
<feature type="compositionally biased region" description="Low complexity" evidence="3">
    <location>
        <begin position="1249"/>
        <end position="1262"/>
    </location>
</feature>
<evidence type="ECO:0000313" key="6">
    <source>
        <dbReference type="EMBL" id="GMR42919.1"/>
    </source>
</evidence>
<feature type="compositionally biased region" description="Basic and acidic residues" evidence="3">
    <location>
        <begin position="13"/>
        <end position="22"/>
    </location>
</feature>
<feature type="region of interest" description="Disordered" evidence="3">
    <location>
        <begin position="1217"/>
        <end position="1263"/>
    </location>
</feature>
<feature type="compositionally biased region" description="Low complexity" evidence="3">
    <location>
        <begin position="928"/>
        <end position="943"/>
    </location>
</feature>
<dbReference type="GO" id="GO:0005096">
    <property type="term" value="F:GTPase activator activity"/>
    <property type="evidence" value="ECO:0007669"/>
    <property type="project" value="UniProtKB-KW"/>
</dbReference>
<dbReference type="Gene3D" id="1.10.287.2070">
    <property type="match status" value="1"/>
</dbReference>
<feature type="compositionally biased region" description="Polar residues" evidence="3">
    <location>
        <begin position="568"/>
        <end position="579"/>
    </location>
</feature>
<dbReference type="GO" id="GO:0007165">
    <property type="term" value="P:signal transduction"/>
    <property type="evidence" value="ECO:0007669"/>
    <property type="project" value="InterPro"/>
</dbReference>
<reference evidence="7" key="1">
    <citation type="submission" date="2022-10" db="EMBL/GenBank/DDBJ databases">
        <title>Genome assembly of Pristionchus species.</title>
        <authorList>
            <person name="Yoshida K."/>
            <person name="Sommer R.J."/>
        </authorList>
    </citation>
    <scope>NUCLEOTIDE SEQUENCE [LARGE SCALE GENOMIC DNA]</scope>
    <source>
        <strain evidence="7">RS5460</strain>
    </source>
</reference>
<feature type="domain" description="START" evidence="5">
    <location>
        <begin position="1678"/>
        <end position="1884"/>
    </location>
</feature>
<dbReference type="InterPro" id="IPR008936">
    <property type="entry name" value="Rho_GTPase_activation_prot"/>
</dbReference>
<feature type="region of interest" description="Disordered" evidence="3">
    <location>
        <begin position="647"/>
        <end position="744"/>
    </location>
</feature>
<feature type="non-terminal residue" evidence="6">
    <location>
        <position position="1"/>
    </location>
</feature>
<dbReference type="Gene3D" id="1.10.555.10">
    <property type="entry name" value="Rho GTPase activation protein"/>
    <property type="match status" value="1"/>
</dbReference>
<dbReference type="PROSITE" id="PS50848">
    <property type="entry name" value="START"/>
    <property type="match status" value="1"/>
</dbReference>
<feature type="region of interest" description="Disordered" evidence="3">
    <location>
        <begin position="1"/>
        <end position="23"/>
    </location>
</feature>
<gene>
    <name evidence="6" type="ORF">PMAYCL1PPCAC_13114</name>
</gene>
<dbReference type="InterPro" id="IPR000198">
    <property type="entry name" value="RhoGAP_dom"/>
</dbReference>
<dbReference type="Pfam" id="PF00620">
    <property type="entry name" value="RhoGAP"/>
    <property type="match status" value="1"/>
</dbReference>
<dbReference type="GO" id="GO:0035023">
    <property type="term" value="P:regulation of Rho protein signal transduction"/>
    <property type="evidence" value="ECO:0007669"/>
    <property type="project" value="TreeGrafter"/>
</dbReference>
<evidence type="ECO:0000313" key="7">
    <source>
        <dbReference type="Proteomes" id="UP001328107"/>
    </source>
</evidence>
<dbReference type="SUPFAM" id="SSF55961">
    <property type="entry name" value="Bet v1-like"/>
    <property type="match status" value="1"/>
</dbReference>
<evidence type="ECO:0000256" key="1">
    <source>
        <dbReference type="ARBA" id="ARBA00022468"/>
    </source>
</evidence>
<dbReference type="PANTHER" id="PTHR12659">
    <property type="entry name" value="RHO-TYPE GTPASE ACTIVATING PROTEIN"/>
    <property type="match status" value="1"/>
</dbReference>
<protein>
    <submittedName>
        <fullName evidence="6">Uncharacterized protein</fullName>
    </submittedName>
</protein>
<keyword evidence="1" id="KW-0343">GTPase activation</keyword>